<name>A0A8T0IN50_CERPU</name>
<evidence type="ECO:0000256" key="2">
    <source>
        <dbReference type="ARBA" id="ARBA00010199"/>
    </source>
</evidence>
<keyword evidence="3 6" id="KW-0812">Transmembrane</keyword>
<comment type="similarity">
    <text evidence="2 6">Belongs to the multi antimicrobial extrusion (MATE) (TC 2.A.66.1) family.</text>
</comment>
<proteinExistence type="inferred from homology"/>
<feature type="transmembrane region" description="Helical" evidence="6">
    <location>
        <begin position="460"/>
        <end position="480"/>
    </location>
</feature>
<protein>
    <recommendedName>
        <fullName evidence="6">Protein DETOXIFICATION</fullName>
    </recommendedName>
    <alternativeName>
        <fullName evidence="6">Multidrug and toxic compound extrusion protein</fullName>
    </alternativeName>
</protein>
<evidence type="ECO:0000256" key="5">
    <source>
        <dbReference type="ARBA" id="ARBA00023136"/>
    </source>
</evidence>
<gene>
    <name evidence="7" type="ORF">KC19_3G198000</name>
</gene>
<feature type="transmembrane region" description="Helical" evidence="6">
    <location>
        <begin position="102"/>
        <end position="119"/>
    </location>
</feature>
<accession>A0A8T0IN50</accession>
<evidence type="ECO:0000313" key="8">
    <source>
        <dbReference type="Proteomes" id="UP000822688"/>
    </source>
</evidence>
<evidence type="ECO:0000256" key="4">
    <source>
        <dbReference type="ARBA" id="ARBA00022989"/>
    </source>
</evidence>
<feature type="transmembrane region" description="Helical" evidence="6">
    <location>
        <begin position="231"/>
        <end position="255"/>
    </location>
</feature>
<feature type="transmembrane region" description="Helical" evidence="6">
    <location>
        <begin position="276"/>
        <end position="295"/>
    </location>
</feature>
<evidence type="ECO:0000313" key="7">
    <source>
        <dbReference type="EMBL" id="KAG0584266.1"/>
    </source>
</evidence>
<feature type="transmembrane region" description="Helical" evidence="6">
    <location>
        <begin position="139"/>
        <end position="161"/>
    </location>
</feature>
<dbReference type="CDD" id="cd13132">
    <property type="entry name" value="MATE_eukaryotic"/>
    <property type="match status" value="1"/>
</dbReference>
<evidence type="ECO:0000256" key="6">
    <source>
        <dbReference type="RuleBase" id="RU004914"/>
    </source>
</evidence>
<dbReference type="OrthoDB" id="2126698at2759"/>
<dbReference type="GO" id="GO:0016020">
    <property type="term" value="C:membrane"/>
    <property type="evidence" value="ECO:0007669"/>
    <property type="project" value="UniProtKB-SubCell"/>
</dbReference>
<dbReference type="InterPro" id="IPR045069">
    <property type="entry name" value="MATE_euk"/>
</dbReference>
<feature type="transmembrane region" description="Helical" evidence="6">
    <location>
        <begin position="436"/>
        <end position="454"/>
    </location>
</feature>
<feature type="transmembrane region" description="Helical" evidence="6">
    <location>
        <begin position="315"/>
        <end position="337"/>
    </location>
</feature>
<dbReference type="Pfam" id="PF01554">
    <property type="entry name" value="MatE"/>
    <property type="match status" value="2"/>
</dbReference>
<comment type="caution">
    <text evidence="7">The sequence shown here is derived from an EMBL/GenBank/DDBJ whole genome shotgun (WGS) entry which is preliminary data.</text>
</comment>
<dbReference type="GO" id="GO:0015297">
    <property type="term" value="F:antiporter activity"/>
    <property type="evidence" value="ECO:0007669"/>
    <property type="project" value="InterPro"/>
</dbReference>
<evidence type="ECO:0000256" key="1">
    <source>
        <dbReference type="ARBA" id="ARBA00004141"/>
    </source>
</evidence>
<dbReference type="EMBL" id="CM026423">
    <property type="protein sequence ID" value="KAG0584266.1"/>
    <property type="molecule type" value="Genomic_DNA"/>
</dbReference>
<feature type="transmembrane region" description="Helical" evidence="6">
    <location>
        <begin position="173"/>
        <end position="190"/>
    </location>
</feature>
<dbReference type="GO" id="GO:0042910">
    <property type="term" value="F:xenobiotic transmembrane transporter activity"/>
    <property type="evidence" value="ECO:0007669"/>
    <property type="project" value="InterPro"/>
</dbReference>
<dbReference type="PANTHER" id="PTHR11206">
    <property type="entry name" value="MULTIDRUG RESISTANCE PROTEIN"/>
    <property type="match status" value="1"/>
</dbReference>
<reference evidence="7" key="1">
    <citation type="submission" date="2020-06" db="EMBL/GenBank/DDBJ databases">
        <title>WGS assembly of Ceratodon purpureus strain R40.</title>
        <authorList>
            <person name="Carey S.B."/>
            <person name="Jenkins J."/>
            <person name="Shu S."/>
            <person name="Lovell J.T."/>
            <person name="Sreedasyam A."/>
            <person name="Maumus F."/>
            <person name="Tiley G.P."/>
            <person name="Fernandez-Pozo N."/>
            <person name="Barry K."/>
            <person name="Chen C."/>
            <person name="Wang M."/>
            <person name="Lipzen A."/>
            <person name="Daum C."/>
            <person name="Saski C.A."/>
            <person name="Payton A.C."/>
            <person name="Mcbreen J.C."/>
            <person name="Conrad R.E."/>
            <person name="Kollar L.M."/>
            <person name="Olsson S."/>
            <person name="Huttunen S."/>
            <person name="Landis J.B."/>
            <person name="Wickett N.J."/>
            <person name="Johnson M.G."/>
            <person name="Rensing S.A."/>
            <person name="Grimwood J."/>
            <person name="Schmutz J."/>
            <person name="Mcdaniel S.F."/>
        </authorList>
    </citation>
    <scope>NUCLEOTIDE SEQUENCE</scope>
    <source>
        <strain evidence="7">R40</strain>
    </source>
</reference>
<sequence length="505" mass="53915">MEAPLSDTVEPLLCSENGDETHHLVCDVDNEGTGTIGVQDGASKPSRGWFVDELGTQLALAGPMIAVNFLEYSLTVVSVMFVGQLGALALASAALATSFTNVTGMSLLMGIGCALETLCGQAFGAKNYSLVGVTMQRGVVVLLLVSIPVAMIWCNLTRILVSLGQDPEIADKAGEYALFLVPSLFAYAVLQGVVKFLQAQSLVRVMTLSSIVTLVCFHIPITYMMVFRSGFGFRGAAIATSISNWVNVLILIIYVKRSPHCKETWTGLSSAAFQDLWGLTLLAVPSTIMVCLEWWAFELIVLLSGLLPNPKLETAAITVCFSTSVLFFMIPYGVGAVTSIRVSNELGAANPEGARRAVGVSLCVGVVEAVAVGGFLFSARSWWGWLFTNDSEVANYVARLMPILALLSATDAMQGILSGVVRGAGWQALGAVSNLAAYYMVGLPIGILMAFRFHWNAVGFYVGIVSGILTDVTILSVVTARTDWEKNTRDAAHRVGDTMKLLVDP</sequence>
<feature type="transmembrane region" description="Helical" evidence="6">
    <location>
        <begin position="74"/>
        <end position="96"/>
    </location>
</feature>
<dbReference type="NCBIfam" id="TIGR00797">
    <property type="entry name" value="matE"/>
    <property type="match status" value="1"/>
</dbReference>
<dbReference type="AlphaFoldDB" id="A0A8T0IN50"/>
<dbReference type="InterPro" id="IPR002528">
    <property type="entry name" value="MATE_fam"/>
</dbReference>
<evidence type="ECO:0000256" key="3">
    <source>
        <dbReference type="ARBA" id="ARBA00022692"/>
    </source>
</evidence>
<keyword evidence="5 6" id="KW-0472">Membrane</keyword>
<keyword evidence="4 6" id="KW-1133">Transmembrane helix</keyword>
<comment type="subcellular location">
    <subcellularLocation>
        <location evidence="1">Membrane</location>
        <topology evidence="1">Multi-pass membrane protein</topology>
    </subcellularLocation>
</comment>
<organism evidence="7 8">
    <name type="scientific">Ceratodon purpureus</name>
    <name type="common">Fire moss</name>
    <name type="synonym">Dicranum purpureum</name>
    <dbReference type="NCBI Taxonomy" id="3225"/>
    <lineage>
        <taxon>Eukaryota</taxon>
        <taxon>Viridiplantae</taxon>
        <taxon>Streptophyta</taxon>
        <taxon>Embryophyta</taxon>
        <taxon>Bryophyta</taxon>
        <taxon>Bryophytina</taxon>
        <taxon>Bryopsida</taxon>
        <taxon>Dicranidae</taxon>
        <taxon>Pseudoditrichales</taxon>
        <taxon>Ditrichaceae</taxon>
        <taxon>Ceratodon</taxon>
    </lineage>
</organism>
<keyword evidence="8" id="KW-1185">Reference proteome</keyword>
<feature type="transmembrane region" description="Helical" evidence="6">
    <location>
        <begin position="403"/>
        <end position="424"/>
    </location>
</feature>
<feature type="transmembrane region" description="Helical" evidence="6">
    <location>
        <begin position="202"/>
        <end position="225"/>
    </location>
</feature>
<dbReference type="Proteomes" id="UP000822688">
    <property type="component" value="Chromosome 3"/>
</dbReference>
<dbReference type="GO" id="GO:1990961">
    <property type="term" value="P:xenobiotic detoxification by transmembrane export across the plasma membrane"/>
    <property type="evidence" value="ECO:0007669"/>
    <property type="project" value="InterPro"/>
</dbReference>
<feature type="transmembrane region" description="Helical" evidence="6">
    <location>
        <begin position="358"/>
        <end position="383"/>
    </location>
</feature>